<evidence type="ECO:0000313" key="4">
    <source>
        <dbReference type="EMBL" id="TWT65001.1"/>
    </source>
</evidence>
<organism evidence="4 5">
    <name type="scientific">Allorhodopirellula solitaria</name>
    <dbReference type="NCBI Taxonomy" id="2527987"/>
    <lineage>
        <taxon>Bacteria</taxon>
        <taxon>Pseudomonadati</taxon>
        <taxon>Planctomycetota</taxon>
        <taxon>Planctomycetia</taxon>
        <taxon>Pirellulales</taxon>
        <taxon>Pirellulaceae</taxon>
        <taxon>Allorhodopirellula</taxon>
    </lineage>
</organism>
<gene>
    <name evidence="4" type="ORF">CA85_33460</name>
</gene>
<feature type="transmembrane region" description="Helical" evidence="2">
    <location>
        <begin position="42"/>
        <end position="61"/>
    </location>
</feature>
<dbReference type="GO" id="GO:0008234">
    <property type="term" value="F:cysteine-type peptidase activity"/>
    <property type="evidence" value="ECO:0007669"/>
    <property type="project" value="InterPro"/>
</dbReference>
<dbReference type="InterPro" id="IPR001769">
    <property type="entry name" value="Gingipain"/>
</dbReference>
<dbReference type="Gene3D" id="3.40.50.1460">
    <property type="match status" value="1"/>
</dbReference>
<evidence type="ECO:0000259" key="3">
    <source>
        <dbReference type="Pfam" id="PF01364"/>
    </source>
</evidence>
<dbReference type="InterPro" id="IPR029030">
    <property type="entry name" value="Caspase-like_dom_sf"/>
</dbReference>
<dbReference type="Pfam" id="PF01364">
    <property type="entry name" value="Peptidase_C25"/>
    <property type="match status" value="1"/>
</dbReference>
<feature type="domain" description="Gingipain" evidence="3">
    <location>
        <begin position="64"/>
        <end position="477"/>
    </location>
</feature>
<comment type="caution">
    <text evidence="4">The sequence shown here is derived from an EMBL/GenBank/DDBJ whole genome shotgun (WGS) entry which is preliminary data.</text>
</comment>
<keyword evidence="2" id="KW-0472">Membrane</keyword>
<dbReference type="SUPFAM" id="SSF52129">
    <property type="entry name" value="Caspase-like"/>
    <property type="match status" value="1"/>
</dbReference>
<dbReference type="RefSeq" id="WP_246112843.1">
    <property type="nucleotide sequence ID" value="NZ_SJPK01000008.1"/>
</dbReference>
<accession>A0A5C5XR66</accession>
<keyword evidence="1" id="KW-0732">Signal</keyword>
<dbReference type="Gene3D" id="3.40.50.10390">
    <property type="entry name" value="Gingipain r, domain 1"/>
    <property type="match status" value="1"/>
</dbReference>
<evidence type="ECO:0000256" key="2">
    <source>
        <dbReference type="SAM" id="Phobius"/>
    </source>
</evidence>
<dbReference type="EMBL" id="SJPK01000008">
    <property type="protein sequence ID" value="TWT65001.1"/>
    <property type="molecule type" value="Genomic_DNA"/>
</dbReference>
<keyword evidence="2" id="KW-0812">Transmembrane</keyword>
<protein>
    <recommendedName>
        <fullName evidence="3">Gingipain domain-containing protein</fullName>
    </recommendedName>
</protein>
<dbReference type="InterPro" id="IPR029031">
    <property type="entry name" value="Gingipain_N_sf"/>
</dbReference>
<sequence>MMNSGVTAAPCRRILRQNETGIRATTSRVAVRCVRRGNRVSASIWLSLVFAFALTSVGSAADVVVVCADGFRDALAPWCEFRRDEGLTLTFCRPSSGASETATRIREAADPATRYVVLVGDAPPFTPQRPGRAGEIQAAGPDRGQPTRIPTFYLPSKATAAFGSTPTYPSDLPYGDFDGDGFSDAAVGRLPVVTSDQLAGLVHRILAYESSRDFGVWRRGFQLTAGVGGFGMLIDGAIESVTRTVLTSVLPAAAKAQIAYASPGHTFCPPGDSFCDAVLSRYQNGSRFWVYAGHGSIDQLNFLTRAPDDAAALAQPSSIPVTSDGKWQVESLLDNDSVDRLAGASDRASIGILLACYSGAYDAPGDCLAERMLLTPGGPVALIAASRLTMPYGNARFGLGLLESAYQESGTADAPERLGDAMLAAVDRLQTPKPGSTTEMMIDGLAGMISPAGVDLADERNEHAGLYHLLGDPTLNLQSPQPLAISIEPATTDSASLTTNADALNASTTPIRVVRLSATSPIVGTLTVCVDRPLTAVSAASVNAAAADHDPHGCTLGEAVTPVQSGVENTLTIPLPPDWSGPVVVRGIVQGIDGWASGAVRTIVSE</sequence>
<dbReference type="Proteomes" id="UP000318053">
    <property type="component" value="Unassembled WGS sequence"/>
</dbReference>
<evidence type="ECO:0000313" key="5">
    <source>
        <dbReference type="Proteomes" id="UP000318053"/>
    </source>
</evidence>
<keyword evidence="2" id="KW-1133">Transmembrane helix</keyword>
<name>A0A5C5XR66_9BACT</name>
<reference evidence="4 5" key="1">
    <citation type="submission" date="2019-02" db="EMBL/GenBank/DDBJ databases">
        <title>Deep-cultivation of Planctomycetes and their phenomic and genomic characterization uncovers novel biology.</title>
        <authorList>
            <person name="Wiegand S."/>
            <person name="Jogler M."/>
            <person name="Boedeker C."/>
            <person name="Pinto D."/>
            <person name="Vollmers J."/>
            <person name="Rivas-Marin E."/>
            <person name="Kohn T."/>
            <person name="Peeters S.H."/>
            <person name="Heuer A."/>
            <person name="Rast P."/>
            <person name="Oberbeckmann S."/>
            <person name="Bunk B."/>
            <person name="Jeske O."/>
            <person name="Meyerdierks A."/>
            <person name="Storesund J.E."/>
            <person name="Kallscheuer N."/>
            <person name="Luecker S."/>
            <person name="Lage O.M."/>
            <person name="Pohl T."/>
            <person name="Merkel B.J."/>
            <person name="Hornburger P."/>
            <person name="Mueller R.-W."/>
            <person name="Bruemmer F."/>
            <person name="Labrenz M."/>
            <person name="Spormann A.M."/>
            <person name="Op Den Camp H."/>
            <person name="Overmann J."/>
            <person name="Amann R."/>
            <person name="Jetten M.S.M."/>
            <person name="Mascher T."/>
            <person name="Medema M.H."/>
            <person name="Devos D.P."/>
            <person name="Kaster A.-K."/>
            <person name="Ovreas L."/>
            <person name="Rohde M."/>
            <person name="Galperin M.Y."/>
            <person name="Jogler C."/>
        </authorList>
    </citation>
    <scope>NUCLEOTIDE SEQUENCE [LARGE SCALE GENOMIC DNA]</scope>
    <source>
        <strain evidence="4 5">CA85</strain>
    </source>
</reference>
<keyword evidence="5" id="KW-1185">Reference proteome</keyword>
<proteinExistence type="predicted"/>
<dbReference type="AlphaFoldDB" id="A0A5C5XR66"/>
<evidence type="ECO:0000256" key="1">
    <source>
        <dbReference type="ARBA" id="ARBA00022729"/>
    </source>
</evidence>
<dbReference type="GO" id="GO:0006508">
    <property type="term" value="P:proteolysis"/>
    <property type="evidence" value="ECO:0007669"/>
    <property type="project" value="InterPro"/>
</dbReference>